<evidence type="ECO:0000256" key="1">
    <source>
        <dbReference type="ARBA" id="ARBA00005298"/>
    </source>
</evidence>
<dbReference type="Pfam" id="PF00339">
    <property type="entry name" value="Arrestin_N"/>
    <property type="match status" value="1"/>
</dbReference>
<gene>
    <name evidence="3" type="ORF">BLA29_000735</name>
</gene>
<keyword evidence="4" id="KW-1185">Reference proteome</keyword>
<evidence type="ECO:0000259" key="2">
    <source>
        <dbReference type="SMART" id="SM01017"/>
    </source>
</evidence>
<dbReference type="AlphaFoldDB" id="A0A1Y3BH92"/>
<reference evidence="3 4" key="1">
    <citation type="submission" date="2017-03" db="EMBL/GenBank/DDBJ databases">
        <title>Genome Survey of Euroglyphus maynei.</title>
        <authorList>
            <person name="Arlian L.G."/>
            <person name="Morgan M.S."/>
            <person name="Rider S.D."/>
        </authorList>
    </citation>
    <scope>NUCLEOTIDE SEQUENCE [LARGE SCALE GENOMIC DNA]</scope>
    <source>
        <strain evidence="3">Arlian Lab</strain>
        <tissue evidence="3">Whole body</tissue>
    </source>
</reference>
<dbReference type="PANTHER" id="PTHR11188">
    <property type="entry name" value="ARRESTIN DOMAIN CONTAINING PROTEIN"/>
    <property type="match status" value="1"/>
</dbReference>
<dbReference type="Gene3D" id="2.60.40.640">
    <property type="match status" value="3"/>
</dbReference>
<dbReference type="SUPFAM" id="SSF81296">
    <property type="entry name" value="E set domains"/>
    <property type="match status" value="3"/>
</dbReference>
<accession>A0A1Y3BH92</accession>
<comment type="caution">
    <text evidence="3">The sequence shown here is derived from an EMBL/GenBank/DDBJ whole genome shotgun (WGS) entry which is preliminary data.</text>
</comment>
<feature type="non-terminal residue" evidence="3">
    <location>
        <position position="416"/>
    </location>
</feature>
<organism evidence="3 4">
    <name type="scientific">Euroglyphus maynei</name>
    <name type="common">Mayne's house dust mite</name>
    <dbReference type="NCBI Taxonomy" id="6958"/>
    <lineage>
        <taxon>Eukaryota</taxon>
        <taxon>Metazoa</taxon>
        <taxon>Ecdysozoa</taxon>
        <taxon>Arthropoda</taxon>
        <taxon>Chelicerata</taxon>
        <taxon>Arachnida</taxon>
        <taxon>Acari</taxon>
        <taxon>Acariformes</taxon>
        <taxon>Sarcoptiformes</taxon>
        <taxon>Astigmata</taxon>
        <taxon>Psoroptidia</taxon>
        <taxon>Analgoidea</taxon>
        <taxon>Pyroglyphidae</taxon>
        <taxon>Pyroglyphinae</taxon>
        <taxon>Euroglyphus</taxon>
    </lineage>
</organism>
<dbReference type="Pfam" id="PF02752">
    <property type="entry name" value="Arrestin_C"/>
    <property type="match status" value="1"/>
</dbReference>
<dbReference type="InterPro" id="IPR011022">
    <property type="entry name" value="Arrestin_C-like"/>
</dbReference>
<dbReference type="EMBL" id="MUJZ01022699">
    <property type="protein sequence ID" value="OTF79517.1"/>
    <property type="molecule type" value="Genomic_DNA"/>
</dbReference>
<dbReference type="Proteomes" id="UP000194236">
    <property type="component" value="Unassembled WGS sequence"/>
</dbReference>
<dbReference type="InterPro" id="IPR011021">
    <property type="entry name" value="Arrestin-like_N"/>
</dbReference>
<name>A0A1Y3BH92_EURMA</name>
<feature type="domain" description="Arrestin C-terminal-like" evidence="2">
    <location>
        <begin position="154"/>
        <end position="276"/>
    </location>
</feature>
<evidence type="ECO:0000313" key="3">
    <source>
        <dbReference type="EMBL" id="OTF79517.1"/>
    </source>
</evidence>
<dbReference type="InterPro" id="IPR014756">
    <property type="entry name" value="Ig_E-set"/>
</dbReference>
<dbReference type="GO" id="GO:0005737">
    <property type="term" value="C:cytoplasm"/>
    <property type="evidence" value="ECO:0007669"/>
    <property type="project" value="TreeGrafter"/>
</dbReference>
<dbReference type="SMART" id="SM01017">
    <property type="entry name" value="Arrestin_C"/>
    <property type="match status" value="2"/>
</dbReference>
<dbReference type="InterPro" id="IPR050357">
    <property type="entry name" value="Arrestin_domain-protein"/>
</dbReference>
<dbReference type="OrthoDB" id="6507353at2759"/>
<protein>
    <submittedName>
        <fullName evidence="3">Arrestin domain-containing protein</fullName>
    </submittedName>
</protein>
<evidence type="ECO:0000313" key="4">
    <source>
        <dbReference type="Proteomes" id="UP000194236"/>
    </source>
</evidence>
<sequence>MICLRRTIVKVTPLLKISVRSLEIVFDRENATYFGGESITGHCKVSLIDTLDVDKIRIKFFGQAKTYLETNKSRNAIERERLFQQYFLPKHIPVNIPSTFKYTFDSHIKYKIKAIFGLTTKYKKITILTNPNISISQLLLPVCASKEKKIGLIGSRSVSMKCRLSRIGFTVGKSIPVMCCIENRSNKLLTLKAILHQQIFLMALSERKVCCRKIHKMIGPNIKPNFKFEQIINVALPEQLPIVFDTCNLVHINYILDVYLDIPMAELPFQFVIPNNMPSTFNYKRCAFIEYRIKAMIGGKTKELDVKIMGFPSVSPNELYAPVQDEQSKTVGLFNRKKLTMRCNIPQAGWTMGSTIPINCSIDNYSDKMMTLSASIKQDIQVLALNQRETHREKILATFGQQVPANRIGGHYLINI</sequence>
<comment type="similarity">
    <text evidence="1">Belongs to the arrestin family.</text>
</comment>
<dbReference type="GO" id="GO:0015031">
    <property type="term" value="P:protein transport"/>
    <property type="evidence" value="ECO:0007669"/>
    <property type="project" value="TreeGrafter"/>
</dbReference>
<proteinExistence type="inferred from homology"/>
<dbReference type="PANTHER" id="PTHR11188:SF17">
    <property type="entry name" value="FI21816P1"/>
    <property type="match status" value="1"/>
</dbReference>
<dbReference type="InterPro" id="IPR014752">
    <property type="entry name" value="Arrestin-like_C"/>
</dbReference>
<feature type="domain" description="Arrestin C-terminal-like" evidence="2">
    <location>
        <begin position="335"/>
        <end position="416"/>
    </location>
</feature>